<name>A0A060ZTS9_9ACTN</name>
<dbReference type="HOGENOM" id="CLU_3258494_0_0_11"/>
<sequence>MGVGPVDGPELGFAIEQDVPEDVHAAYESLLAAGFDSRLLKP</sequence>
<accession>A0A060ZTS9</accession>
<gene>
    <name evidence="1" type="ORF">SIRAN6223</name>
</gene>
<reference evidence="1" key="1">
    <citation type="submission" date="2014-05" db="EMBL/GenBank/DDBJ databases">
        <authorList>
            <person name="Horn Fabian"/>
        </authorList>
    </citation>
    <scope>NUCLEOTIDE SEQUENCE</scope>
</reference>
<organism evidence="1">
    <name type="scientific">Streptomyces iranensis</name>
    <dbReference type="NCBI Taxonomy" id="576784"/>
    <lineage>
        <taxon>Bacteria</taxon>
        <taxon>Bacillati</taxon>
        <taxon>Actinomycetota</taxon>
        <taxon>Actinomycetes</taxon>
        <taxon>Kitasatosporales</taxon>
        <taxon>Streptomycetaceae</taxon>
        <taxon>Streptomyces</taxon>
        <taxon>Streptomyces violaceusniger group</taxon>
    </lineage>
</organism>
<evidence type="ECO:0000313" key="1">
    <source>
        <dbReference type="EMBL" id="CDR09617.1"/>
    </source>
</evidence>
<dbReference type="AlphaFoldDB" id="A0A060ZTS9"/>
<protein>
    <submittedName>
        <fullName evidence="1">Uncharacterized protein</fullName>
    </submittedName>
</protein>
<proteinExistence type="predicted"/>
<dbReference type="EMBL" id="LK022848">
    <property type="protein sequence ID" value="CDR09617.1"/>
    <property type="molecule type" value="Genomic_DNA"/>
</dbReference>